<dbReference type="GO" id="GO:0003997">
    <property type="term" value="F:acyl-CoA oxidase activity"/>
    <property type="evidence" value="ECO:0007669"/>
    <property type="project" value="UniProtKB-EC"/>
</dbReference>
<evidence type="ECO:0000313" key="15">
    <source>
        <dbReference type="EMBL" id="EJZ81332.1"/>
    </source>
</evidence>
<accession>K0YCS5</accession>
<evidence type="ECO:0000256" key="10">
    <source>
        <dbReference type="ARBA" id="ARBA00023140"/>
    </source>
</evidence>
<feature type="domain" description="Acyl-CoA oxidase C-alpha1" evidence="14">
    <location>
        <begin position="297"/>
        <end position="453"/>
    </location>
</feature>
<dbReference type="GO" id="GO:0005504">
    <property type="term" value="F:fatty acid binding"/>
    <property type="evidence" value="ECO:0007669"/>
    <property type="project" value="TreeGrafter"/>
</dbReference>
<evidence type="ECO:0000256" key="4">
    <source>
        <dbReference type="ARBA" id="ARBA00012870"/>
    </source>
</evidence>
<keyword evidence="8" id="KW-0560">Oxidoreductase</keyword>
<dbReference type="RefSeq" id="WP_004601630.1">
    <property type="nucleotide sequence ID" value="NZ_JH815195.1"/>
</dbReference>
<dbReference type="HOGENOM" id="CLU_014629_4_0_11"/>
<feature type="domain" description="Acyl-CoA oxidase C-terminal" evidence="12">
    <location>
        <begin position="521"/>
        <end position="644"/>
    </location>
</feature>
<evidence type="ECO:0000256" key="9">
    <source>
        <dbReference type="ARBA" id="ARBA00023098"/>
    </source>
</evidence>
<feature type="region of interest" description="Disordered" evidence="11">
    <location>
        <begin position="1"/>
        <end position="21"/>
    </location>
</feature>
<dbReference type="Gene3D" id="2.40.110.10">
    <property type="entry name" value="Butyryl-CoA Dehydrogenase, subunit A, domain 2"/>
    <property type="match status" value="1"/>
</dbReference>
<dbReference type="Pfam" id="PF02770">
    <property type="entry name" value="Acyl-CoA_dh_M"/>
    <property type="match status" value="1"/>
</dbReference>
<keyword evidence="9" id="KW-0443">Lipid metabolism</keyword>
<dbReference type="InterPro" id="IPR009100">
    <property type="entry name" value="AcylCoA_DH/oxidase_NM_dom_sf"/>
</dbReference>
<dbReference type="STRING" id="29321.AAV33_03670"/>
<evidence type="ECO:0000256" key="8">
    <source>
        <dbReference type="ARBA" id="ARBA00023002"/>
    </source>
</evidence>
<dbReference type="PATRIC" id="fig|883169.3.peg.1679"/>
<evidence type="ECO:0000256" key="3">
    <source>
        <dbReference type="ARBA" id="ARBA00006288"/>
    </source>
</evidence>
<dbReference type="EC" id="1.3.3.6" evidence="4"/>
<evidence type="ECO:0000259" key="13">
    <source>
        <dbReference type="Pfam" id="PF02770"/>
    </source>
</evidence>
<evidence type="ECO:0000256" key="7">
    <source>
        <dbReference type="ARBA" id="ARBA00022832"/>
    </source>
</evidence>
<feature type="compositionally biased region" description="Basic and acidic residues" evidence="11">
    <location>
        <begin position="7"/>
        <end position="21"/>
    </location>
</feature>
<dbReference type="Proteomes" id="UP000006078">
    <property type="component" value="Unassembled WGS sequence"/>
</dbReference>
<evidence type="ECO:0000256" key="5">
    <source>
        <dbReference type="ARBA" id="ARBA00022630"/>
    </source>
</evidence>
<dbReference type="InterPro" id="IPR046373">
    <property type="entry name" value="Acyl-CoA_Oxase/DH_mid-dom_sf"/>
</dbReference>
<proteinExistence type="inferred from homology"/>
<evidence type="ECO:0000313" key="16">
    <source>
        <dbReference type="Proteomes" id="UP000006078"/>
    </source>
</evidence>
<organism evidence="15 16">
    <name type="scientific">Corynebacterium otitidis ATCC 51513</name>
    <dbReference type="NCBI Taxonomy" id="883169"/>
    <lineage>
        <taxon>Bacteria</taxon>
        <taxon>Bacillati</taxon>
        <taxon>Actinomycetota</taxon>
        <taxon>Actinomycetes</taxon>
        <taxon>Mycobacteriales</taxon>
        <taxon>Corynebacteriaceae</taxon>
        <taxon>Corynebacterium</taxon>
    </lineage>
</organism>
<reference evidence="15 16" key="1">
    <citation type="submission" date="2012-08" db="EMBL/GenBank/DDBJ databases">
        <title>The Genome Sequence of Turicella otitidis ATCC 51513.</title>
        <authorList>
            <consortium name="The Broad Institute Genome Sequencing Platform"/>
            <person name="Earl A."/>
            <person name="Ward D."/>
            <person name="Feldgarden M."/>
            <person name="Gevers D."/>
            <person name="Huys G."/>
            <person name="Walker B."/>
            <person name="Young S.K."/>
            <person name="Zeng Q."/>
            <person name="Gargeya S."/>
            <person name="Fitzgerald M."/>
            <person name="Haas B."/>
            <person name="Abouelleil A."/>
            <person name="Alvarado L."/>
            <person name="Arachchi H.M."/>
            <person name="Berlin A.M."/>
            <person name="Chapman S.B."/>
            <person name="Goldberg J."/>
            <person name="Griggs A."/>
            <person name="Gujja S."/>
            <person name="Hansen M."/>
            <person name="Howarth C."/>
            <person name="Imamovic A."/>
            <person name="Larimer J."/>
            <person name="McCowen C."/>
            <person name="Montmayeur A."/>
            <person name="Murphy C."/>
            <person name="Neiman D."/>
            <person name="Pearson M."/>
            <person name="Priest M."/>
            <person name="Roberts A."/>
            <person name="Saif S."/>
            <person name="Shea T."/>
            <person name="Sisk P."/>
            <person name="Sykes S."/>
            <person name="Wortman J."/>
            <person name="Nusbaum C."/>
            <person name="Birren B."/>
        </authorList>
    </citation>
    <scope>NUCLEOTIDE SEQUENCE [LARGE SCALE GENOMIC DNA]</scope>
    <source>
        <strain evidence="15 16">ATCC 51513</strain>
    </source>
</reference>
<evidence type="ECO:0000259" key="12">
    <source>
        <dbReference type="Pfam" id="PF01756"/>
    </source>
</evidence>
<keyword evidence="6" id="KW-0274">FAD</keyword>
<sequence>MTLRHRPQAEARPDQARPERGLDVEALRGLLDGRWRERREATREIAARPEFRRPAAASIAEHRAQTLAALPLVAELAGEGWPLDLSREAPVGPDDLGTNLAHSQELIAADASLQVKAGVQWGLYAETIHRLGTERHEEAYRSAHRLETLGCFAMTEWGHGSDVASLATTATFDGEAGEFVVDTPTAAAAKRFLGNAAEDATSAVVFAKLVTRGIDHGVHALIVPIRDEHGAPLPGVEITDDGAKAGLNGVDNGQLSFNRVRVPRENLLNQYGDVDEEGRYHSPIESPGRRFFTMIASLVQGRIMLSGSALNAAQFGLGIATTYALERRQFSKPRGGGETAIMDYQAHQHRLLPLFAKTIAATLAARELEELFAETFAAQERDDDKVSRVETAAAGLKPYATWLALDALQECREALGGAGFIAANRVAQLRQDIDVFATFEGDNTVLRQLAGKRILEDHARALTGGGAASVGALVASRARALLARHTPIPRLAGLAASGGKDLGGRARLAEREVQAGLLARRAHEATESLVLALRSAGRDKALRNEKVAFEHQVELLEAAEAHTHVALEEAFARGIERLPEGETRRVAEELRSLFALATIEEHAGWYLSHGYLSPTQGRALPGLVREHYPRLRPHLSDIVAAFGYDRRHWAAPAVDGSEDERHAEQEEHAARSRASAAGPVTERELRAAARRAKRR</sequence>
<dbReference type="FunFam" id="1.20.140.10:FF:000010">
    <property type="entry name" value="Acyl-coenzyme A oxidase"/>
    <property type="match status" value="1"/>
</dbReference>
<dbReference type="GO" id="GO:0033540">
    <property type="term" value="P:fatty acid beta-oxidation using acyl-CoA oxidase"/>
    <property type="evidence" value="ECO:0007669"/>
    <property type="project" value="TreeGrafter"/>
</dbReference>
<evidence type="ECO:0000256" key="11">
    <source>
        <dbReference type="SAM" id="MobiDB-lite"/>
    </source>
</evidence>
<dbReference type="PIRSF" id="PIRSF000168">
    <property type="entry name" value="Acyl-CoA_oxidase"/>
    <property type="match status" value="1"/>
</dbReference>
<dbReference type="PANTHER" id="PTHR10909">
    <property type="entry name" value="ELECTRON TRANSPORT OXIDOREDUCTASE"/>
    <property type="match status" value="1"/>
</dbReference>
<dbReference type="InterPro" id="IPR002655">
    <property type="entry name" value="Acyl-CoA_oxidase_C"/>
</dbReference>
<dbReference type="AlphaFoldDB" id="K0YCS5"/>
<dbReference type="OrthoDB" id="1144545at2"/>
<dbReference type="InterPro" id="IPR055060">
    <property type="entry name" value="ACOX_C_alpha1"/>
</dbReference>
<comment type="subcellular location">
    <subcellularLocation>
        <location evidence="2">Peroxisome</location>
    </subcellularLocation>
</comment>
<evidence type="ECO:0000259" key="14">
    <source>
        <dbReference type="Pfam" id="PF22924"/>
    </source>
</evidence>
<dbReference type="FunFam" id="2.40.110.10:FF:000005">
    <property type="entry name" value="Acyl-coenzyme A oxidase"/>
    <property type="match status" value="1"/>
</dbReference>
<name>K0YCS5_9CORY</name>
<feature type="domain" description="Acyl-CoA oxidase/dehydrogenase middle" evidence="13">
    <location>
        <begin position="151"/>
        <end position="260"/>
    </location>
</feature>
<dbReference type="InterPro" id="IPR036250">
    <property type="entry name" value="AcylCo_DH-like_C"/>
</dbReference>
<comment type="cofactor">
    <cofactor evidence="1">
        <name>FAD</name>
        <dbReference type="ChEBI" id="CHEBI:57692"/>
    </cofactor>
</comment>
<keyword evidence="5" id="KW-0285">Flavoprotein</keyword>
<keyword evidence="7" id="KW-0276">Fatty acid metabolism</keyword>
<evidence type="ECO:0000256" key="1">
    <source>
        <dbReference type="ARBA" id="ARBA00001974"/>
    </source>
</evidence>
<dbReference type="EMBL" id="AHAE01000082">
    <property type="protein sequence ID" value="EJZ81332.1"/>
    <property type="molecule type" value="Genomic_DNA"/>
</dbReference>
<evidence type="ECO:0000256" key="6">
    <source>
        <dbReference type="ARBA" id="ARBA00022827"/>
    </source>
</evidence>
<evidence type="ECO:0000256" key="2">
    <source>
        <dbReference type="ARBA" id="ARBA00004275"/>
    </source>
</evidence>
<dbReference type="Pfam" id="PF01756">
    <property type="entry name" value="ACOX"/>
    <property type="match status" value="1"/>
</dbReference>
<dbReference type="GO" id="GO:0055088">
    <property type="term" value="P:lipid homeostasis"/>
    <property type="evidence" value="ECO:0007669"/>
    <property type="project" value="TreeGrafter"/>
</dbReference>
<dbReference type="SUPFAM" id="SSF56645">
    <property type="entry name" value="Acyl-CoA dehydrogenase NM domain-like"/>
    <property type="match status" value="1"/>
</dbReference>
<gene>
    <name evidence="15" type="ORF">HMPREF9719_01740</name>
</gene>
<dbReference type="InterPro" id="IPR012258">
    <property type="entry name" value="Acyl-CoA_oxidase"/>
</dbReference>
<keyword evidence="10" id="KW-0576">Peroxisome</keyword>
<dbReference type="eggNOG" id="COG1960">
    <property type="taxonomic scope" value="Bacteria"/>
</dbReference>
<protein>
    <recommendedName>
        <fullName evidence="4">acyl-CoA oxidase</fullName>
        <ecNumber evidence="4">1.3.3.6</ecNumber>
    </recommendedName>
</protein>
<feature type="compositionally biased region" description="Basic and acidic residues" evidence="11">
    <location>
        <begin position="659"/>
        <end position="670"/>
    </location>
</feature>
<dbReference type="Pfam" id="PF22924">
    <property type="entry name" value="ACOX_C_alpha1"/>
    <property type="match status" value="1"/>
</dbReference>
<dbReference type="InterPro" id="IPR006091">
    <property type="entry name" value="Acyl-CoA_Oxase/DH_mid-dom"/>
</dbReference>
<feature type="region of interest" description="Disordered" evidence="11">
    <location>
        <begin position="653"/>
        <end position="695"/>
    </location>
</feature>
<dbReference type="Gene3D" id="1.20.140.10">
    <property type="entry name" value="Butyryl-CoA Dehydrogenase, subunit A, domain 3"/>
    <property type="match status" value="2"/>
</dbReference>
<comment type="similarity">
    <text evidence="3">Belongs to the acyl-CoA oxidase family.</text>
</comment>
<dbReference type="GO" id="GO:0071949">
    <property type="term" value="F:FAD binding"/>
    <property type="evidence" value="ECO:0007669"/>
    <property type="project" value="InterPro"/>
</dbReference>
<dbReference type="SUPFAM" id="SSF47203">
    <property type="entry name" value="Acyl-CoA dehydrogenase C-terminal domain-like"/>
    <property type="match status" value="2"/>
</dbReference>
<keyword evidence="16" id="KW-1185">Reference proteome</keyword>
<comment type="caution">
    <text evidence="15">The sequence shown here is derived from an EMBL/GenBank/DDBJ whole genome shotgun (WGS) entry which is preliminary data.</text>
</comment>